<dbReference type="InterPro" id="IPR000926">
    <property type="entry name" value="RibA"/>
</dbReference>
<evidence type="ECO:0000256" key="3">
    <source>
        <dbReference type="ARBA" id="ARBA00001946"/>
    </source>
</evidence>
<dbReference type="FunFam" id="3.40.50.10990:FF:000001">
    <property type="entry name" value="Riboflavin biosynthesis protein RibBA"/>
    <property type="match status" value="1"/>
</dbReference>
<feature type="active site" description="Proton acceptor" evidence="20">
    <location>
        <position position="334"/>
    </location>
</feature>
<dbReference type="NCBIfam" id="NF001591">
    <property type="entry name" value="PRK00393.1"/>
    <property type="match status" value="1"/>
</dbReference>
<keyword evidence="12 20" id="KW-0862">Zinc</keyword>
<feature type="binding site" evidence="20">
    <location>
        <position position="273"/>
    </location>
    <ligand>
        <name>Zn(2+)</name>
        <dbReference type="ChEBI" id="CHEBI:29105"/>
        <note>catalytic</note>
    </ligand>
</feature>
<dbReference type="UniPathway" id="UPA00275">
    <property type="reaction ID" value="UER00399"/>
</dbReference>
<evidence type="ECO:0000256" key="12">
    <source>
        <dbReference type="ARBA" id="ARBA00022833"/>
    </source>
</evidence>
<proteinExistence type="inferred from homology"/>
<evidence type="ECO:0000256" key="7">
    <source>
        <dbReference type="ARBA" id="ARBA00005520"/>
    </source>
</evidence>
<dbReference type="FunFam" id="3.90.870.10:FF:000001">
    <property type="entry name" value="Riboflavin biosynthesis protein RibBA"/>
    <property type="match status" value="1"/>
</dbReference>
<feature type="domain" description="GTP cyclohydrolase II" evidence="21">
    <location>
        <begin position="216"/>
        <end position="378"/>
    </location>
</feature>
<evidence type="ECO:0000256" key="18">
    <source>
        <dbReference type="ARBA" id="ARBA00043932"/>
    </source>
</evidence>
<evidence type="ECO:0000256" key="15">
    <source>
        <dbReference type="ARBA" id="ARBA00023211"/>
    </source>
</evidence>
<evidence type="ECO:0000256" key="20">
    <source>
        <dbReference type="HAMAP-Rule" id="MF_00179"/>
    </source>
</evidence>
<dbReference type="Pfam" id="PF00926">
    <property type="entry name" value="DHBP_synthase"/>
    <property type="match status" value="1"/>
</dbReference>
<evidence type="ECO:0000313" key="22">
    <source>
        <dbReference type="EMBL" id="KRM75674.1"/>
    </source>
</evidence>
<evidence type="ECO:0000256" key="4">
    <source>
        <dbReference type="ARBA" id="ARBA00002284"/>
    </source>
</evidence>
<evidence type="ECO:0000256" key="16">
    <source>
        <dbReference type="ARBA" id="ARBA00023239"/>
    </source>
</evidence>
<feature type="binding site" evidence="20">
    <location>
        <position position="262"/>
    </location>
    <ligand>
        <name>Zn(2+)</name>
        <dbReference type="ChEBI" id="CHEBI:29105"/>
        <note>catalytic</note>
    </ligand>
</feature>
<dbReference type="AlphaFoldDB" id="A0A0R2B9E8"/>
<dbReference type="InterPro" id="IPR036144">
    <property type="entry name" value="RibA-like_sf"/>
</dbReference>
<dbReference type="SUPFAM" id="SSF55821">
    <property type="entry name" value="YrdC/RibB"/>
    <property type="match status" value="1"/>
</dbReference>
<dbReference type="PATRIC" id="fig|1423733.4.peg.2289"/>
<evidence type="ECO:0000256" key="13">
    <source>
        <dbReference type="ARBA" id="ARBA00022842"/>
    </source>
</evidence>
<comment type="function">
    <text evidence="4">Catalyzes the conversion of D-ribulose 5-phosphate to formate and 3,4-dihydroxy-2-butanone 4-phosphate.</text>
</comment>
<evidence type="ECO:0000256" key="14">
    <source>
        <dbReference type="ARBA" id="ARBA00023134"/>
    </source>
</evidence>
<dbReference type="EMBL" id="AYYR01000046">
    <property type="protein sequence ID" value="KRM75674.1"/>
    <property type="molecule type" value="Genomic_DNA"/>
</dbReference>
<dbReference type="SUPFAM" id="SSF142695">
    <property type="entry name" value="RibA-like"/>
    <property type="match status" value="1"/>
</dbReference>
<name>A0A0R2B9E8_SECCO</name>
<dbReference type="EC" id="3.5.4.25" evidence="20"/>
<comment type="catalytic activity">
    <reaction evidence="1">
        <text>D-ribulose 5-phosphate = (2S)-2-hydroxy-3-oxobutyl phosphate + formate + H(+)</text>
        <dbReference type="Rhea" id="RHEA:18457"/>
        <dbReference type="ChEBI" id="CHEBI:15378"/>
        <dbReference type="ChEBI" id="CHEBI:15740"/>
        <dbReference type="ChEBI" id="CHEBI:58121"/>
        <dbReference type="ChEBI" id="CHEBI:58830"/>
        <dbReference type="EC" id="4.1.99.12"/>
    </reaction>
</comment>
<dbReference type="Proteomes" id="UP000051845">
    <property type="component" value="Unassembled WGS sequence"/>
</dbReference>
<dbReference type="Gene3D" id="3.90.870.10">
    <property type="entry name" value="DHBP synthase"/>
    <property type="match status" value="1"/>
</dbReference>
<dbReference type="InterPro" id="IPR017945">
    <property type="entry name" value="DHBP_synth_RibB-like_a/b_dom"/>
</dbReference>
<organism evidence="22 23">
    <name type="scientific">Secundilactobacillus collinoides DSM 20515 = JCM 1123</name>
    <dbReference type="NCBI Taxonomy" id="1423733"/>
    <lineage>
        <taxon>Bacteria</taxon>
        <taxon>Bacillati</taxon>
        <taxon>Bacillota</taxon>
        <taxon>Bacilli</taxon>
        <taxon>Lactobacillales</taxon>
        <taxon>Lactobacillaceae</taxon>
        <taxon>Secundilactobacillus</taxon>
    </lineage>
</organism>
<keyword evidence="10 20" id="KW-0547">Nucleotide-binding</keyword>
<keyword evidence="16" id="KW-0456">Lyase</keyword>
<comment type="similarity">
    <text evidence="7">In the N-terminal section; belongs to the DHBP synthase family.</text>
</comment>
<keyword evidence="13" id="KW-0460">Magnesium</keyword>
<keyword evidence="14 20" id="KW-0342">GTP-binding</keyword>
<dbReference type="GO" id="GO:0009231">
    <property type="term" value="P:riboflavin biosynthetic process"/>
    <property type="evidence" value="ECO:0007669"/>
    <property type="project" value="UniProtKB-UniRule"/>
</dbReference>
<evidence type="ECO:0000256" key="19">
    <source>
        <dbReference type="ARBA" id="ARBA00049295"/>
    </source>
</evidence>
<dbReference type="Pfam" id="PF00925">
    <property type="entry name" value="GTP_cyclohydro2"/>
    <property type="match status" value="1"/>
</dbReference>
<comment type="cofactor">
    <cofactor evidence="20">
        <name>Zn(2+)</name>
        <dbReference type="ChEBI" id="CHEBI:29105"/>
    </cofactor>
    <text evidence="20">Binds 1 zinc ion per subunit.</text>
</comment>
<evidence type="ECO:0000256" key="2">
    <source>
        <dbReference type="ARBA" id="ARBA00001936"/>
    </source>
</evidence>
<comment type="cofactor">
    <cofactor evidence="2">
        <name>Mn(2+)</name>
        <dbReference type="ChEBI" id="CHEBI:29035"/>
    </cofactor>
</comment>
<keyword evidence="9 20" id="KW-0479">Metal-binding</keyword>
<dbReference type="HAMAP" id="MF_00179">
    <property type="entry name" value="RibA"/>
    <property type="match status" value="1"/>
</dbReference>
<protein>
    <recommendedName>
        <fullName evidence="20">GTP cyclohydrolase-2</fullName>
        <ecNumber evidence="20">3.5.4.25</ecNumber>
    </recommendedName>
    <alternativeName>
        <fullName evidence="20">GTP cyclohydrolase II</fullName>
    </alternativeName>
</protein>
<dbReference type="InterPro" id="IPR032677">
    <property type="entry name" value="GTP_cyclohydro_II"/>
</dbReference>
<feature type="binding site" evidence="20">
    <location>
        <position position="275"/>
    </location>
    <ligand>
        <name>Zn(2+)</name>
        <dbReference type="ChEBI" id="CHEBI:29105"/>
        <note>catalytic</note>
    </ligand>
</feature>
<evidence type="ECO:0000256" key="8">
    <source>
        <dbReference type="ARBA" id="ARBA00022619"/>
    </source>
</evidence>
<dbReference type="GO" id="GO:0005525">
    <property type="term" value="F:GTP binding"/>
    <property type="evidence" value="ECO:0007669"/>
    <property type="project" value="UniProtKB-KW"/>
</dbReference>
<dbReference type="InterPro" id="IPR000422">
    <property type="entry name" value="DHBP_synthase_RibB"/>
</dbReference>
<keyword evidence="17" id="KW-0511">Multifunctional enzyme</keyword>
<dbReference type="GO" id="GO:0005829">
    <property type="term" value="C:cytosol"/>
    <property type="evidence" value="ECO:0007669"/>
    <property type="project" value="TreeGrafter"/>
</dbReference>
<evidence type="ECO:0000256" key="9">
    <source>
        <dbReference type="ARBA" id="ARBA00022723"/>
    </source>
</evidence>
<comment type="pathway">
    <text evidence="5 20">Cofactor biosynthesis; riboflavin biosynthesis; 5-amino-6-(D-ribitylamino)uracil from GTP: step 1/4.</text>
</comment>
<dbReference type="STRING" id="33960.TY91_15690"/>
<dbReference type="GO" id="GO:0008686">
    <property type="term" value="F:3,4-dihydroxy-2-butanone-4-phosphate synthase activity"/>
    <property type="evidence" value="ECO:0007669"/>
    <property type="project" value="UniProtKB-EC"/>
</dbReference>
<dbReference type="RefSeq" id="WP_056996746.1">
    <property type="nucleotide sequence ID" value="NZ_AYYR01000046.1"/>
</dbReference>
<comment type="function">
    <text evidence="18 20">Catalyzes the conversion of GTP to 2,5-diamino-6-ribosylamino-4(3H)-pyrimidinone 5'-phosphate (DARP), formate and pyrophosphate.</text>
</comment>
<comment type="caution">
    <text evidence="22">The sequence shown here is derived from an EMBL/GenBank/DDBJ whole genome shotgun (WGS) entry which is preliminary data.</text>
</comment>
<gene>
    <name evidence="20" type="primary">ribA</name>
    <name evidence="22" type="ORF">FC82_GL002181</name>
</gene>
<dbReference type="PANTHER" id="PTHR21327:SF18">
    <property type="entry name" value="3,4-DIHYDROXY-2-BUTANONE 4-PHOSPHATE SYNTHASE"/>
    <property type="match status" value="1"/>
</dbReference>
<dbReference type="CDD" id="cd00641">
    <property type="entry name" value="GTP_cyclohydro2"/>
    <property type="match status" value="1"/>
</dbReference>
<feature type="binding site" evidence="20">
    <location>
        <position position="362"/>
    </location>
    <ligand>
        <name>GTP</name>
        <dbReference type="ChEBI" id="CHEBI:37565"/>
    </ligand>
</feature>
<keyword evidence="15" id="KW-0464">Manganese</keyword>
<evidence type="ECO:0000256" key="17">
    <source>
        <dbReference type="ARBA" id="ARBA00023268"/>
    </source>
</evidence>
<dbReference type="NCBIfam" id="TIGR00506">
    <property type="entry name" value="ribB"/>
    <property type="match status" value="1"/>
</dbReference>
<dbReference type="PIRSF" id="PIRSF001259">
    <property type="entry name" value="RibA"/>
    <property type="match status" value="1"/>
</dbReference>
<dbReference type="NCBIfam" id="TIGR00505">
    <property type="entry name" value="ribA"/>
    <property type="match status" value="1"/>
</dbReference>
<feature type="binding site" evidence="20">
    <location>
        <begin position="300"/>
        <end position="302"/>
    </location>
    <ligand>
        <name>GTP</name>
        <dbReference type="ChEBI" id="CHEBI:37565"/>
    </ligand>
</feature>
<dbReference type="Gene3D" id="3.40.50.10990">
    <property type="entry name" value="GTP cyclohydrolase II"/>
    <property type="match status" value="1"/>
</dbReference>
<dbReference type="GO" id="GO:0008270">
    <property type="term" value="F:zinc ion binding"/>
    <property type="evidence" value="ECO:0007669"/>
    <property type="project" value="UniProtKB-UniRule"/>
</dbReference>
<dbReference type="GO" id="GO:0003935">
    <property type="term" value="F:GTP cyclohydrolase II activity"/>
    <property type="evidence" value="ECO:0007669"/>
    <property type="project" value="UniProtKB-UniRule"/>
</dbReference>
<sequence length="406" mass="44783">MTSSESIIKRVENALETLKNGQLIIVTDDDHREAEGDMVGLAQYATGETVRTMVTNARGLLCVPMAQTIASRLGMTPMVTNATDAYGTAFTISTDAKTTSTGISAFDRADTIRQLADPESKPDAFYHPGHIFPLIAKNRGVMARGGHTEAAVDLAKLANAAPVAYICEILAKDGHMARRHELKPFAEGIQMPLISIQDIKQYRYMKDREIADLITSVKLPTKYGDFQLEAYDTRDGHEPTLLISKGSIQPNEPLLLRMHSECLTGDILGSIRCDCGEQLATALRTIEAAGHGAVIYLRQEGRGIGLANKLRAYKLQEEGLDTVEANVHLGFEPDERDYGLVAAILHKKKVSEVTLMTNNPDKVHQLEALGITLDARVPIETKARPENRHYLETKKHKMHHLLKEVQ</sequence>
<evidence type="ECO:0000256" key="11">
    <source>
        <dbReference type="ARBA" id="ARBA00022801"/>
    </source>
</evidence>
<evidence type="ECO:0000256" key="6">
    <source>
        <dbReference type="ARBA" id="ARBA00004904"/>
    </source>
</evidence>
<dbReference type="PANTHER" id="PTHR21327">
    <property type="entry name" value="GTP CYCLOHYDROLASE II-RELATED"/>
    <property type="match status" value="1"/>
</dbReference>
<reference evidence="22 23" key="1">
    <citation type="journal article" date="2015" name="Genome Announc.">
        <title>Expanding the biotechnology potential of lactobacilli through comparative genomics of 213 strains and associated genera.</title>
        <authorList>
            <person name="Sun Z."/>
            <person name="Harris H.M."/>
            <person name="McCann A."/>
            <person name="Guo C."/>
            <person name="Argimon S."/>
            <person name="Zhang W."/>
            <person name="Yang X."/>
            <person name="Jeffery I.B."/>
            <person name="Cooney J.C."/>
            <person name="Kagawa T.F."/>
            <person name="Liu W."/>
            <person name="Song Y."/>
            <person name="Salvetti E."/>
            <person name="Wrobel A."/>
            <person name="Rasinkangas P."/>
            <person name="Parkhill J."/>
            <person name="Rea M.C."/>
            <person name="O'Sullivan O."/>
            <person name="Ritari J."/>
            <person name="Douillard F.P."/>
            <person name="Paul Ross R."/>
            <person name="Yang R."/>
            <person name="Briner A.E."/>
            <person name="Felis G.E."/>
            <person name="de Vos W.M."/>
            <person name="Barrangou R."/>
            <person name="Klaenhammer T.R."/>
            <person name="Caufield P.W."/>
            <person name="Cui Y."/>
            <person name="Zhang H."/>
            <person name="O'Toole P.W."/>
        </authorList>
    </citation>
    <scope>NUCLEOTIDE SEQUENCE [LARGE SCALE GENOMIC DNA]</scope>
    <source>
        <strain evidence="22 23">DSM 20515</strain>
    </source>
</reference>
<evidence type="ECO:0000259" key="21">
    <source>
        <dbReference type="Pfam" id="PF00925"/>
    </source>
</evidence>
<comment type="catalytic activity">
    <reaction evidence="19 20">
        <text>GTP + 4 H2O = 2,5-diamino-6-hydroxy-4-(5-phosphoribosylamino)-pyrimidine + formate + 2 phosphate + 3 H(+)</text>
        <dbReference type="Rhea" id="RHEA:23704"/>
        <dbReference type="ChEBI" id="CHEBI:15377"/>
        <dbReference type="ChEBI" id="CHEBI:15378"/>
        <dbReference type="ChEBI" id="CHEBI:15740"/>
        <dbReference type="ChEBI" id="CHEBI:37565"/>
        <dbReference type="ChEBI" id="CHEBI:43474"/>
        <dbReference type="ChEBI" id="CHEBI:58614"/>
        <dbReference type="EC" id="3.5.4.25"/>
    </reaction>
</comment>
<feature type="binding site" evidence="20">
    <location>
        <begin position="257"/>
        <end position="261"/>
    </location>
    <ligand>
        <name>GTP</name>
        <dbReference type="ChEBI" id="CHEBI:37565"/>
    </ligand>
</feature>
<keyword evidence="8 20" id="KW-0686">Riboflavin biosynthesis</keyword>
<evidence type="ECO:0000256" key="10">
    <source>
        <dbReference type="ARBA" id="ARBA00022741"/>
    </source>
</evidence>
<feature type="active site" description="Nucleophile" evidence="20">
    <location>
        <position position="336"/>
    </location>
</feature>
<keyword evidence="11 20" id="KW-0378">Hydrolase</keyword>
<comment type="cofactor">
    <cofactor evidence="3">
        <name>Mg(2+)</name>
        <dbReference type="ChEBI" id="CHEBI:18420"/>
    </cofactor>
</comment>
<comment type="pathway">
    <text evidence="6">Cofactor biosynthesis; riboflavin biosynthesis; 2-hydroxy-3-oxobutyl phosphate from D-ribulose 5-phosphate: step 1/1.</text>
</comment>
<evidence type="ECO:0000313" key="23">
    <source>
        <dbReference type="Proteomes" id="UP000051845"/>
    </source>
</evidence>
<accession>A0A0R2B9E8</accession>
<feature type="binding site" evidence="20">
    <location>
        <position position="278"/>
    </location>
    <ligand>
        <name>GTP</name>
        <dbReference type="ChEBI" id="CHEBI:37565"/>
    </ligand>
</feature>
<feature type="binding site" evidence="20">
    <location>
        <position position="357"/>
    </location>
    <ligand>
        <name>GTP</name>
        <dbReference type="ChEBI" id="CHEBI:37565"/>
    </ligand>
</feature>
<comment type="similarity">
    <text evidence="20">Belongs to the GTP cyclohydrolase II family.</text>
</comment>
<feature type="binding site" evidence="20">
    <location>
        <position position="322"/>
    </location>
    <ligand>
        <name>GTP</name>
        <dbReference type="ChEBI" id="CHEBI:37565"/>
    </ligand>
</feature>
<evidence type="ECO:0000256" key="5">
    <source>
        <dbReference type="ARBA" id="ARBA00004853"/>
    </source>
</evidence>
<evidence type="ECO:0000256" key="1">
    <source>
        <dbReference type="ARBA" id="ARBA00000141"/>
    </source>
</evidence>